<evidence type="ECO:0000313" key="1">
    <source>
        <dbReference type="EMBL" id="KAL3875588.1"/>
    </source>
</evidence>
<organism evidence="1 2">
    <name type="scientific">Sinanodonta woodiana</name>
    <name type="common">Chinese pond mussel</name>
    <name type="synonym">Anodonta woodiana</name>
    <dbReference type="NCBI Taxonomy" id="1069815"/>
    <lineage>
        <taxon>Eukaryota</taxon>
        <taxon>Metazoa</taxon>
        <taxon>Spiralia</taxon>
        <taxon>Lophotrochozoa</taxon>
        <taxon>Mollusca</taxon>
        <taxon>Bivalvia</taxon>
        <taxon>Autobranchia</taxon>
        <taxon>Heteroconchia</taxon>
        <taxon>Palaeoheterodonta</taxon>
        <taxon>Unionida</taxon>
        <taxon>Unionoidea</taxon>
        <taxon>Unionidae</taxon>
        <taxon>Unioninae</taxon>
        <taxon>Sinanodonta</taxon>
    </lineage>
</organism>
<dbReference type="Proteomes" id="UP001634394">
    <property type="component" value="Unassembled WGS sequence"/>
</dbReference>
<sequence length="196" mass="22249">MITITYFDRVFVNLDLKGNATAINLSIPIAMFVKTLPTTDRSCINKTIGHMGFENIQFLSISEIKVKGIQNSAIIKSATARLIKNGRRSVLERLPRAKTKTTNKFPTMERSAVSEYNTINPACDSDDRANELVELKFVPFVSVSTCTSLRTGVKDELFPFCDMKEQMTMFLQNPILFQTSHHFPQFELRPTHLQLL</sequence>
<protein>
    <recommendedName>
        <fullName evidence="3">Ribosomal protein L5</fullName>
    </recommendedName>
</protein>
<accession>A0ABD3WS68</accession>
<dbReference type="AlphaFoldDB" id="A0ABD3WS68"/>
<evidence type="ECO:0008006" key="3">
    <source>
        <dbReference type="Google" id="ProtNLM"/>
    </source>
</evidence>
<dbReference type="EMBL" id="JBJQND010000005">
    <property type="protein sequence ID" value="KAL3875588.1"/>
    <property type="molecule type" value="Genomic_DNA"/>
</dbReference>
<gene>
    <name evidence="1" type="ORF">ACJMK2_033525</name>
</gene>
<evidence type="ECO:0000313" key="2">
    <source>
        <dbReference type="Proteomes" id="UP001634394"/>
    </source>
</evidence>
<keyword evidence="2" id="KW-1185">Reference proteome</keyword>
<reference evidence="1 2" key="1">
    <citation type="submission" date="2024-11" db="EMBL/GenBank/DDBJ databases">
        <title>Chromosome-level genome assembly of the freshwater bivalve Anodonta woodiana.</title>
        <authorList>
            <person name="Chen X."/>
        </authorList>
    </citation>
    <scope>NUCLEOTIDE SEQUENCE [LARGE SCALE GENOMIC DNA]</scope>
    <source>
        <strain evidence="1">MN2024</strain>
        <tissue evidence="1">Gills</tissue>
    </source>
</reference>
<name>A0ABD3WS68_SINWO</name>
<comment type="caution">
    <text evidence="1">The sequence shown here is derived from an EMBL/GenBank/DDBJ whole genome shotgun (WGS) entry which is preliminary data.</text>
</comment>
<proteinExistence type="predicted"/>